<dbReference type="SUPFAM" id="SSF53474">
    <property type="entry name" value="alpha/beta-Hydrolases"/>
    <property type="match status" value="1"/>
</dbReference>
<feature type="signal peptide" evidence="2">
    <location>
        <begin position="1"/>
        <end position="24"/>
    </location>
</feature>
<reference evidence="5" key="1">
    <citation type="submission" date="2019-12" db="EMBL/GenBank/DDBJ databases">
        <title>Complete genome of Terracaulis silvestris 0127_4.</title>
        <authorList>
            <person name="Vieira S."/>
            <person name="Riedel T."/>
            <person name="Sproer C."/>
            <person name="Pascual J."/>
            <person name="Boedeker C."/>
            <person name="Overmann J."/>
        </authorList>
    </citation>
    <scope>NUCLEOTIDE SEQUENCE [LARGE SCALE GENOMIC DNA]</scope>
    <source>
        <strain evidence="5">0127_4</strain>
    </source>
</reference>
<feature type="chain" id="PRO_5026050146" evidence="2">
    <location>
        <begin position="25"/>
        <end position="329"/>
    </location>
</feature>
<dbReference type="Gene3D" id="3.40.50.1820">
    <property type="entry name" value="alpha/beta hydrolase"/>
    <property type="match status" value="1"/>
</dbReference>
<feature type="domain" description="BD-FAE-like" evidence="3">
    <location>
        <begin position="96"/>
        <end position="280"/>
    </location>
</feature>
<dbReference type="EC" id="3.1.1.72" evidence="4"/>
<organism evidence="4 5">
    <name type="scientific">Terricaulis silvestris</name>
    <dbReference type="NCBI Taxonomy" id="2686094"/>
    <lineage>
        <taxon>Bacteria</taxon>
        <taxon>Pseudomonadati</taxon>
        <taxon>Pseudomonadota</taxon>
        <taxon>Alphaproteobacteria</taxon>
        <taxon>Caulobacterales</taxon>
        <taxon>Caulobacteraceae</taxon>
        <taxon>Terricaulis</taxon>
    </lineage>
</organism>
<dbReference type="InterPro" id="IPR050300">
    <property type="entry name" value="GDXG_lipolytic_enzyme"/>
</dbReference>
<dbReference type="PANTHER" id="PTHR48081:SF6">
    <property type="entry name" value="PEPTIDASE S9 PROLYL OLIGOPEPTIDASE CATALYTIC DOMAIN-CONTAINING PROTEIN"/>
    <property type="match status" value="1"/>
</dbReference>
<sequence>MAVDRRSILTLPAALAACATPAIAPQSETTLLIDLDRQPDEDIPLWPGTPPGGEGVTLRERIVERTNPFGLVDRAAHEVTRPIIQRFNAQNPDGSALLIIPGGGYSWVVIEKEGYEGARWFSRRGITTYVLRHRLPHQGWAAGADTPLQDAQRAVRVIRARAAQDGINPARLTVMGFSAGGHVAGSVATRFNARVYEPIDADDELSARPDLSALMYPVITMRAPHAHPGSRRNLLGENPTDARVAAYSLEAAPPADTPPTFIMHAADDPAVPVENTLNYSAALRAARVPTEMHIFERGGHGFGLRGLDQNSARTWPELFLNWRRMREGA</sequence>
<dbReference type="Proteomes" id="UP000431269">
    <property type="component" value="Chromosome"/>
</dbReference>
<protein>
    <submittedName>
        <fullName evidence="4">Acetylxylan esterase</fullName>
        <ecNumber evidence="4">3.1.1.72</ecNumber>
    </submittedName>
</protein>
<dbReference type="AlphaFoldDB" id="A0A6I6MSS9"/>
<name>A0A6I6MSS9_9CAUL</name>
<evidence type="ECO:0000313" key="4">
    <source>
        <dbReference type="EMBL" id="QGZ95634.1"/>
    </source>
</evidence>
<dbReference type="RefSeq" id="WP_158766481.1">
    <property type="nucleotide sequence ID" value="NZ_CP047045.1"/>
</dbReference>
<proteinExistence type="predicted"/>
<keyword evidence="5" id="KW-1185">Reference proteome</keyword>
<dbReference type="InterPro" id="IPR029058">
    <property type="entry name" value="AB_hydrolase_fold"/>
</dbReference>
<dbReference type="KEGG" id="tsv:DSM104635_02484"/>
<dbReference type="PANTHER" id="PTHR48081">
    <property type="entry name" value="AB HYDROLASE SUPERFAMILY PROTEIN C4A8.06C"/>
    <property type="match status" value="1"/>
</dbReference>
<dbReference type="GO" id="GO:0046555">
    <property type="term" value="F:acetylxylan esterase activity"/>
    <property type="evidence" value="ECO:0007669"/>
    <property type="project" value="UniProtKB-EC"/>
</dbReference>
<gene>
    <name evidence="4" type="primary">axeA1</name>
    <name evidence="4" type="ORF">DSM104635_02484</name>
</gene>
<evidence type="ECO:0000256" key="1">
    <source>
        <dbReference type="ARBA" id="ARBA00022801"/>
    </source>
</evidence>
<dbReference type="InterPro" id="IPR049492">
    <property type="entry name" value="BD-FAE-like_dom"/>
</dbReference>
<evidence type="ECO:0000313" key="5">
    <source>
        <dbReference type="Proteomes" id="UP000431269"/>
    </source>
</evidence>
<keyword evidence="1 4" id="KW-0378">Hydrolase</keyword>
<keyword evidence="2" id="KW-0732">Signal</keyword>
<dbReference type="Pfam" id="PF20434">
    <property type="entry name" value="BD-FAE"/>
    <property type="match status" value="1"/>
</dbReference>
<accession>A0A6I6MSS9</accession>
<evidence type="ECO:0000259" key="3">
    <source>
        <dbReference type="Pfam" id="PF20434"/>
    </source>
</evidence>
<evidence type="ECO:0000256" key="2">
    <source>
        <dbReference type="SAM" id="SignalP"/>
    </source>
</evidence>
<dbReference type="EMBL" id="CP047045">
    <property type="protein sequence ID" value="QGZ95634.1"/>
    <property type="molecule type" value="Genomic_DNA"/>
</dbReference>
<dbReference type="PROSITE" id="PS51257">
    <property type="entry name" value="PROKAR_LIPOPROTEIN"/>
    <property type="match status" value="1"/>
</dbReference>